<evidence type="ECO:0008006" key="4">
    <source>
        <dbReference type="Google" id="ProtNLM"/>
    </source>
</evidence>
<reference evidence="3" key="3">
    <citation type="submission" date="2025-04" db="UniProtKB">
        <authorList>
            <consortium name="RefSeq"/>
        </authorList>
    </citation>
    <scope>IDENTIFICATION</scope>
    <source>
        <strain evidence="3">CBS 304.34</strain>
    </source>
</reference>
<dbReference type="InterPro" id="IPR036047">
    <property type="entry name" value="F-box-like_dom_sf"/>
</dbReference>
<dbReference type="AlphaFoldDB" id="A0A6A6YKH1"/>
<dbReference type="EMBL" id="MU003701">
    <property type="protein sequence ID" value="KAF2809290.1"/>
    <property type="molecule type" value="Genomic_DNA"/>
</dbReference>
<dbReference type="RefSeq" id="XP_033576254.1">
    <property type="nucleotide sequence ID" value="XM_033713793.1"/>
</dbReference>
<gene>
    <name evidence="1 3" type="ORF">BDZ99DRAFT_26108</name>
</gene>
<organism evidence="1">
    <name type="scientific">Mytilinidion resinicola</name>
    <dbReference type="NCBI Taxonomy" id="574789"/>
    <lineage>
        <taxon>Eukaryota</taxon>
        <taxon>Fungi</taxon>
        <taxon>Dikarya</taxon>
        <taxon>Ascomycota</taxon>
        <taxon>Pezizomycotina</taxon>
        <taxon>Dothideomycetes</taxon>
        <taxon>Pleosporomycetidae</taxon>
        <taxon>Mytilinidiales</taxon>
        <taxon>Mytilinidiaceae</taxon>
        <taxon>Mytilinidion</taxon>
    </lineage>
</organism>
<evidence type="ECO:0000313" key="3">
    <source>
        <dbReference type="RefSeq" id="XP_033576254.1"/>
    </source>
</evidence>
<reference evidence="1 3" key="1">
    <citation type="journal article" date="2020" name="Stud. Mycol.">
        <title>101 Dothideomycetes genomes: a test case for predicting lifestyles and emergence of pathogens.</title>
        <authorList>
            <person name="Haridas S."/>
            <person name="Albert R."/>
            <person name="Binder M."/>
            <person name="Bloem J."/>
            <person name="Labutti K."/>
            <person name="Salamov A."/>
            <person name="Andreopoulos B."/>
            <person name="Baker S."/>
            <person name="Barry K."/>
            <person name="Bills G."/>
            <person name="Bluhm B."/>
            <person name="Cannon C."/>
            <person name="Castanera R."/>
            <person name="Culley D."/>
            <person name="Daum C."/>
            <person name="Ezra D."/>
            <person name="Gonzalez J."/>
            <person name="Henrissat B."/>
            <person name="Kuo A."/>
            <person name="Liang C."/>
            <person name="Lipzen A."/>
            <person name="Lutzoni F."/>
            <person name="Magnuson J."/>
            <person name="Mondo S."/>
            <person name="Nolan M."/>
            <person name="Ohm R."/>
            <person name="Pangilinan J."/>
            <person name="Park H.-J."/>
            <person name="Ramirez L."/>
            <person name="Alfaro M."/>
            <person name="Sun H."/>
            <person name="Tritt A."/>
            <person name="Yoshinaga Y."/>
            <person name="Zwiers L.-H."/>
            <person name="Turgeon B."/>
            <person name="Goodwin S."/>
            <person name="Spatafora J."/>
            <person name="Crous P."/>
            <person name="Grigoriev I."/>
        </authorList>
    </citation>
    <scope>NUCLEOTIDE SEQUENCE</scope>
    <source>
        <strain evidence="1 3">CBS 304.34</strain>
    </source>
</reference>
<dbReference type="OrthoDB" id="3800738at2759"/>
<accession>A0A6A6YKH1</accession>
<name>A0A6A6YKH1_9PEZI</name>
<proteinExistence type="predicted"/>
<reference evidence="3" key="2">
    <citation type="submission" date="2020-04" db="EMBL/GenBank/DDBJ databases">
        <authorList>
            <consortium name="NCBI Genome Project"/>
        </authorList>
    </citation>
    <scope>NUCLEOTIDE SEQUENCE</scope>
    <source>
        <strain evidence="3">CBS 304.34</strain>
    </source>
</reference>
<dbReference type="Proteomes" id="UP000504636">
    <property type="component" value="Unplaced"/>
</dbReference>
<dbReference type="SUPFAM" id="SSF81383">
    <property type="entry name" value="F-box domain"/>
    <property type="match status" value="1"/>
</dbReference>
<protein>
    <recommendedName>
        <fullName evidence="4">F-box domain-containing protein</fullName>
    </recommendedName>
</protein>
<dbReference type="GeneID" id="54454686"/>
<evidence type="ECO:0000313" key="2">
    <source>
        <dbReference type="Proteomes" id="UP000504636"/>
    </source>
</evidence>
<sequence length="250" mass="29129">MAIATQRVFEIPELLELILLPLSFHSLLSAQLISRCFWLTIRSSPTLQRTLYFRAEPKTASGAWAANQVLVERFRPWFTDPSINKHVSSRYKFVHLSWLGFAHRREPLLRKGASWRHMLPMQPPPTKLTILRSHFSRFSDPQYVLPGEKPRWRAEIEREGGITMGLLYDIVEGFFALLPAHHFEAEFGVRWLLDEAYDGAGRIEVELYCKHRDGFDPEDFPEDFQYRSRADGMRYGDLDWKVCDVEAGTD</sequence>
<keyword evidence="2" id="KW-1185">Reference proteome</keyword>
<evidence type="ECO:0000313" key="1">
    <source>
        <dbReference type="EMBL" id="KAF2809290.1"/>
    </source>
</evidence>